<dbReference type="PANTHER" id="PTHR43788:SF8">
    <property type="entry name" value="DNA-BINDING PROTEIN SMUBP-2"/>
    <property type="match status" value="1"/>
</dbReference>
<dbReference type="GO" id="GO:0003723">
    <property type="term" value="F:RNA binding"/>
    <property type="evidence" value="ECO:0007669"/>
    <property type="project" value="InterPro"/>
</dbReference>
<evidence type="ECO:0000313" key="8">
    <source>
        <dbReference type="EMBL" id="KAF6037308.1"/>
    </source>
</evidence>
<dbReference type="EMBL" id="VXIV02000590">
    <property type="protein sequence ID" value="KAF6037308.1"/>
    <property type="molecule type" value="Genomic_DNA"/>
</dbReference>
<evidence type="ECO:0000313" key="9">
    <source>
        <dbReference type="Proteomes" id="UP000593567"/>
    </source>
</evidence>
<dbReference type="Gene3D" id="2.40.30.270">
    <property type="match status" value="1"/>
</dbReference>
<keyword evidence="5" id="KW-0539">Nucleus</keyword>
<feature type="domain" description="DNA2/NAM7 helicase helicase" evidence="6">
    <location>
        <begin position="271"/>
        <end position="334"/>
    </location>
</feature>
<evidence type="ECO:0000256" key="5">
    <source>
        <dbReference type="ARBA" id="ARBA00023242"/>
    </source>
</evidence>
<accession>A0A7J7KI29</accession>
<evidence type="ECO:0000256" key="1">
    <source>
        <dbReference type="ARBA" id="ARBA00004123"/>
    </source>
</evidence>
<dbReference type="GO" id="GO:0043139">
    <property type="term" value="F:5'-3' DNA helicase activity"/>
    <property type="evidence" value="ECO:0007669"/>
    <property type="project" value="TreeGrafter"/>
</dbReference>
<dbReference type="Pfam" id="PF21138">
    <property type="entry name" value="SMUBP-2_HCS1_1B"/>
    <property type="match status" value="1"/>
</dbReference>
<dbReference type="AlphaFoldDB" id="A0A7J7KI29"/>
<proteinExistence type="predicted"/>
<dbReference type="Pfam" id="PF13086">
    <property type="entry name" value="AAA_11"/>
    <property type="match status" value="2"/>
</dbReference>
<feature type="domain" description="Helicase SMUBP-2/HCS1 1B" evidence="7">
    <location>
        <begin position="11"/>
        <end position="134"/>
    </location>
</feature>
<dbReference type="GO" id="GO:0005634">
    <property type="term" value="C:nucleus"/>
    <property type="evidence" value="ECO:0007669"/>
    <property type="project" value="UniProtKB-SubCell"/>
</dbReference>
<evidence type="ECO:0000259" key="6">
    <source>
        <dbReference type="Pfam" id="PF13086"/>
    </source>
</evidence>
<dbReference type="GO" id="GO:0005737">
    <property type="term" value="C:cytoplasm"/>
    <property type="evidence" value="ECO:0007669"/>
    <property type="project" value="UniProtKB-SubCell"/>
</dbReference>
<protein>
    <recommendedName>
        <fullName evidence="3">DNA helicase</fullName>
        <ecNumber evidence="3">3.6.4.12</ecNumber>
    </recommendedName>
</protein>
<keyword evidence="4" id="KW-0963">Cytoplasm</keyword>
<dbReference type="InterPro" id="IPR050534">
    <property type="entry name" value="Coronavir_polyprotein_1ab"/>
</dbReference>
<dbReference type="SUPFAM" id="SSF52540">
    <property type="entry name" value="P-loop containing nucleoside triphosphate hydrolases"/>
    <property type="match status" value="1"/>
</dbReference>
<dbReference type="InterPro" id="IPR048761">
    <property type="entry name" value="SMUBP-2_HCS1_1B"/>
</dbReference>
<dbReference type="EC" id="3.6.4.12" evidence="3"/>
<evidence type="ECO:0000259" key="7">
    <source>
        <dbReference type="Pfam" id="PF21138"/>
    </source>
</evidence>
<name>A0A7J7KI29_BUGNE</name>
<organism evidence="8 9">
    <name type="scientific">Bugula neritina</name>
    <name type="common">Brown bryozoan</name>
    <name type="synonym">Sertularia neritina</name>
    <dbReference type="NCBI Taxonomy" id="10212"/>
    <lineage>
        <taxon>Eukaryota</taxon>
        <taxon>Metazoa</taxon>
        <taxon>Spiralia</taxon>
        <taxon>Lophotrochozoa</taxon>
        <taxon>Bryozoa</taxon>
        <taxon>Gymnolaemata</taxon>
        <taxon>Cheilostomatida</taxon>
        <taxon>Flustrina</taxon>
        <taxon>Buguloidea</taxon>
        <taxon>Bugulidae</taxon>
        <taxon>Bugula</taxon>
    </lineage>
</organism>
<evidence type="ECO:0000256" key="3">
    <source>
        <dbReference type="ARBA" id="ARBA00012551"/>
    </source>
</evidence>
<dbReference type="Gene3D" id="3.40.50.300">
    <property type="entry name" value="P-loop containing nucleotide triphosphate hydrolases"/>
    <property type="match status" value="1"/>
</dbReference>
<comment type="caution">
    <text evidence="8">The sequence shown here is derived from an EMBL/GenBank/DDBJ whole genome shotgun (WGS) entry which is preliminary data.</text>
</comment>
<dbReference type="Proteomes" id="UP000593567">
    <property type="component" value="Unassembled WGS sequence"/>
</dbReference>
<dbReference type="PANTHER" id="PTHR43788">
    <property type="entry name" value="DNA2/NAM7 HELICASE FAMILY MEMBER"/>
    <property type="match status" value="1"/>
</dbReference>
<reference evidence="8" key="1">
    <citation type="submission" date="2020-06" db="EMBL/GenBank/DDBJ databases">
        <title>Draft genome of Bugula neritina, a colonial animal packing powerful symbionts and potential medicines.</title>
        <authorList>
            <person name="Rayko M."/>
        </authorList>
    </citation>
    <scope>NUCLEOTIDE SEQUENCE [LARGE SCALE GENOMIC DNA]</scope>
    <source>
        <strain evidence="8">Kwan_BN1</strain>
    </source>
</reference>
<gene>
    <name evidence="8" type="ORF">EB796_004388</name>
</gene>
<evidence type="ECO:0000256" key="4">
    <source>
        <dbReference type="ARBA" id="ARBA00022490"/>
    </source>
</evidence>
<evidence type="ECO:0000256" key="2">
    <source>
        <dbReference type="ARBA" id="ARBA00004496"/>
    </source>
</evidence>
<sequence length="335" mass="36789">MSSPVDLFCRKTEQLLQLEKEAELQESRFFQRNVSPKLLEKRGICLYKLVIDSRKTSLYGRQVVTFKSSNVNRPELPATNISSGDIVGLHEVSSPTSIGSGIVLKVTLATIAVAFDQGEELSTLGDDSRYYLVRLANDVTYKVLRRAVSKLGSDRNTRSGRLIELTFQAHSDEVALANSSLDRLTYFNSQLDESQQAAVKLALSQPRLSIIHGPPGTGKSTTLVETIRQFVAQGSKVLACAPSNVAVDNLVLRLAKAKKKMRQSRGTPVSQSVRQELKSLRKELKTRSEEAMKQVLKGSEVILSTLTSASDDGPLRLLGEGHFDVVVIDECSQVA</sequence>
<dbReference type="OrthoDB" id="6513042at2759"/>
<feature type="domain" description="DNA2/NAM7 helicase helicase" evidence="6">
    <location>
        <begin position="190"/>
        <end position="263"/>
    </location>
</feature>
<comment type="subcellular location">
    <subcellularLocation>
        <location evidence="2">Cytoplasm</location>
    </subcellularLocation>
    <subcellularLocation>
        <location evidence="1">Nucleus</location>
    </subcellularLocation>
</comment>
<dbReference type="InterPro" id="IPR027417">
    <property type="entry name" value="P-loop_NTPase"/>
</dbReference>
<dbReference type="InterPro" id="IPR041677">
    <property type="entry name" value="DNA2/NAM7_AAA_11"/>
</dbReference>
<keyword evidence="9" id="KW-1185">Reference proteome</keyword>